<dbReference type="EMBL" id="QGKW02002228">
    <property type="protein sequence ID" value="KAF2535635.1"/>
    <property type="molecule type" value="Genomic_DNA"/>
</dbReference>
<protein>
    <submittedName>
        <fullName evidence="1">Uncharacterized protein</fullName>
    </submittedName>
</protein>
<dbReference type="AlphaFoldDB" id="A0A8S9FP60"/>
<sequence>MCHEACAKIGSKSRRDLDIIWRCLGEMCKLRARYGQAVRTFVRTSPGIDQELCKLRASVSKSNQTTLSSL</sequence>
<comment type="caution">
    <text evidence="1">The sequence shown here is derived from an EMBL/GenBank/DDBJ whole genome shotgun (WGS) entry which is preliminary data.</text>
</comment>
<organism evidence="1 3">
    <name type="scientific">Brassica cretica</name>
    <name type="common">Mustard</name>
    <dbReference type="NCBI Taxonomy" id="69181"/>
    <lineage>
        <taxon>Eukaryota</taxon>
        <taxon>Viridiplantae</taxon>
        <taxon>Streptophyta</taxon>
        <taxon>Embryophyta</taxon>
        <taxon>Tracheophyta</taxon>
        <taxon>Spermatophyta</taxon>
        <taxon>Magnoliopsida</taxon>
        <taxon>eudicotyledons</taxon>
        <taxon>Gunneridae</taxon>
        <taxon>Pentapetalae</taxon>
        <taxon>rosids</taxon>
        <taxon>malvids</taxon>
        <taxon>Brassicales</taxon>
        <taxon>Brassicaceae</taxon>
        <taxon>Brassiceae</taxon>
        <taxon>Brassica</taxon>
    </lineage>
</organism>
<evidence type="ECO:0000313" key="2">
    <source>
        <dbReference type="EMBL" id="KAF3499074.1"/>
    </source>
</evidence>
<dbReference type="Proteomes" id="UP000712281">
    <property type="component" value="Unassembled WGS sequence"/>
</dbReference>
<accession>A0A8S9FP60</accession>
<evidence type="ECO:0000313" key="1">
    <source>
        <dbReference type="EMBL" id="KAF2535635.1"/>
    </source>
</evidence>
<name>A0A8S9FP60_BRACR</name>
<gene>
    <name evidence="1" type="ORF">F2Q68_00020227</name>
    <name evidence="2" type="ORF">F2Q69_00041750</name>
</gene>
<dbReference type="EMBL" id="QGKX02001621">
    <property type="protein sequence ID" value="KAF3499074.1"/>
    <property type="molecule type" value="Genomic_DNA"/>
</dbReference>
<evidence type="ECO:0000313" key="3">
    <source>
        <dbReference type="Proteomes" id="UP000712281"/>
    </source>
</evidence>
<reference evidence="1" key="1">
    <citation type="submission" date="2019-12" db="EMBL/GenBank/DDBJ databases">
        <title>Genome sequencing and annotation of Brassica cretica.</title>
        <authorList>
            <person name="Studholme D.J."/>
            <person name="Sarris P.F."/>
        </authorList>
    </citation>
    <scope>NUCLEOTIDE SEQUENCE</scope>
    <source>
        <strain evidence="1">PFS-001/15</strain>
        <tissue evidence="1">Leaf</tissue>
    </source>
</reference>
<dbReference type="Proteomes" id="UP000712600">
    <property type="component" value="Unassembled WGS sequence"/>
</dbReference>
<reference evidence="2" key="2">
    <citation type="submission" date="2019-12" db="EMBL/GenBank/DDBJ databases">
        <title>Genome sequencing and annotation of Brassica cretica.</title>
        <authorList>
            <person name="Studholme D.J."/>
            <person name="Sarris P."/>
        </authorList>
    </citation>
    <scope>NUCLEOTIDE SEQUENCE</scope>
    <source>
        <strain evidence="2">PFS-109/04</strain>
        <tissue evidence="2">Leaf</tissue>
    </source>
</reference>
<proteinExistence type="predicted"/>